<dbReference type="GeneID" id="54562535"/>
<feature type="region of interest" description="Disordered" evidence="1">
    <location>
        <begin position="96"/>
        <end position="118"/>
    </location>
</feature>
<sequence>MATAVHQGAPQTNGVARKQPAPRAPIKKPYTPAATQTKKPMPNGVARGPQKAAQPVQKKAASVAGESPSNGVTSAYAIMASRIANRVAEMAESITFVERPKPKEPDAPVSEEKKRPRKLEMRLGQSSADQIAFSAPFLDNTLQKMLQLQNRMLKTTADLSKAGGVDEHVIKEHAAQSAELSRIIALICAEKARQGA</sequence>
<evidence type="ECO:0000313" key="2">
    <source>
        <dbReference type="EMBL" id="KAF2160599.1"/>
    </source>
</evidence>
<reference evidence="2" key="1">
    <citation type="journal article" date="2020" name="Stud. Mycol.">
        <title>101 Dothideomycetes genomes: a test case for predicting lifestyles and emergence of pathogens.</title>
        <authorList>
            <person name="Haridas S."/>
            <person name="Albert R."/>
            <person name="Binder M."/>
            <person name="Bloem J."/>
            <person name="Labutti K."/>
            <person name="Salamov A."/>
            <person name="Andreopoulos B."/>
            <person name="Baker S."/>
            <person name="Barry K."/>
            <person name="Bills G."/>
            <person name="Bluhm B."/>
            <person name="Cannon C."/>
            <person name="Castanera R."/>
            <person name="Culley D."/>
            <person name="Daum C."/>
            <person name="Ezra D."/>
            <person name="Gonzalez J."/>
            <person name="Henrissat B."/>
            <person name="Kuo A."/>
            <person name="Liang C."/>
            <person name="Lipzen A."/>
            <person name="Lutzoni F."/>
            <person name="Magnuson J."/>
            <person name="Mondo S."/>
            <person name="Nolan M."/>
            <person name="Ohm R."/>
            <person name="Pangilinan J."/>
            <person name="Park H.-J."/>
            <person name="Ramirez L."/>
            <person name="Alfaro M."/>
            <person name="Sun H."/>
            <person name="Tritt A."/>
            <person name="Yoshinaga Y."/>
            <person name="Zwiers L.-H."/>
            <person name="Turgeon B."/>
            <person name="Goodwin S."/>
            <person name="Spatafora J."/>
            <person name="Crous P."/>
            <person name="Grigoriev I."/>
        </authorList>
    </citation>
    <scope>NUCLEOTIDE SEQUENCE</scope>
    <source>
        <strain evidence="2">ATCC 36951</strain>
    </source>
</reference>
<proteinExistence type="predicted"/>
<protein>
    <submittedName>
        <fullName evidence="2">Uncharacterized protein</fullName>
    </submittedName>
</protein>
<dbReference type="RefSeq" id="XP_033661488.1">
    <property type="nucleotide sequence ID" value="XM_033809263.1"/>
</dbReference>
<keyword evidence="3" id="KW-1185">Reference proteome</keyword>
<name>A0A6A6C4D1_ZASCE</name>
<gene>
    <name evidence="2" type="ORF">M409DRAFT_28985</name>
</gene>
<evidence type="ECO:0000313" key="3">
    <source>
        <dbReference type="Proteomes" id="UP000799537"/>
    </source>
</evidence>
<accession>A0A6A6C4D1</accession>
<evidence type="ECO:0000256" key="1">
    <source>
        <dbReference type="SAM" id="MobiDB-lite"/>
    </source>
</evidence>
<dbReference type="AlphaFoldDB" id="A0A6A6C4D1"/>
<organism evidence="2 3">
    <name type="scientific">Zasmidium cellare ATCC 36951</name>
    <dbReference type="NCBI Taxonomy" id="1080233"/>
    <lineage>
        <taxon>Eukaryota</taxon>
        <taxon>Fungi</taxon>
        <taxon>Dikarya</taxon>
        <taxon>Ascomycota</taxon>
        <taxon>Pezizomycotina</taxon>
        <taxon>Dothideomycetes</taxon>
        <taxon>Dothideomycetidae</taxon>
        <taxon>Mycosphaerellales</taxon>
        <taxon>Mycosphaerellaceae</taxon>
        <taxon>Zasmidium</taxon>
    </lineage>
</organism>
<feature type="compositionally biased region" description="Low complexity" evidence="1">
    <location>
        <begin position="49"/>
        <end position="64"/>
    </location>
</feature>
<feature type="compositionally biased region" description="Basic and acidic residues" evidence="1">
    <location>
        <begin position="98"/>
        <end position="118"/>
    </location>
</feature>
<dbReference type="EMBL" id="ML993625">
    <property type="protein sequence ID" value="KAF2160599.1"/>
    <property type="molecule type" value="Genomic_DNA"/>
</dbReference>
<dbReference type="Proteomes" id="UP000799537">
    <property type="component" value="Unassembled WGS sequence"/>
</dbReference>
<feature type="region of interest" description="Disordered" evidence="1">
    <location>
        <begin position="1"/>
        <end position="71"/>
    </location>
</feature>
<dbReference type="OrthoDB" id="3899716at2759"/>